<dbReference type="GO" id="GO:0032993">
    <property type="term" value="C:protein-DNA complex"/>
    <property type="evidence" value="ECO:0007669"/>
    <property type="project" value="TreeGrafter"/>
</dbReference>
<evidence type="ECO:0000256" key="3">
    <source>
        <dbReference type="ARBA" id="ARBA00022553"/>
    </source>
</evidence>
<dbReference type="GeneID" id="78362490"/>
<evidence type="ECO:0000313" key="13">
    <source>
        <dbReference type="Proteomes" id="UP000214610"/>
    </source>
</evidence>
<dbReference type="RefSeq" id="WP_066594786.1">
    <property type="nucleotide sequence ID" value="NZ_CAJTBZ010000014.1"/>
</dbReference>
<dbReference type="AlphaFoldDB" id="A0A227KPC9"/>
<organism evidence="12 13">
    <name type="scientific">Turicimonas muris</name>
    <dbReference type="NCBI Taxonomy" id="1796652"/>
    <lineage>
        <taxon>Bacteria</taxon>
        <taxon>Pseudomonadati</taxon>
        <taxon>Pseudomonadota</taxon>
        <taxon>Betaproteobacteria</taxon>
        <taxon>Burkholderiales</taxon>
        <taxon>Sutterellaceae</taxon>
        <taxon>Turicimonas</taxon>
    </lineage>
</organism>
<keyword evidence="7" id="KW-0804">Transcription</keyword>
<evidence type="ECO:0000259" key="10">
    <source>
        <dbReference type="PROSITE" id="PS50110"/>
    </source>
</evidence>
<proteinExistence type="predicted"/>
<comment type="subcellular location">
    <subcellularLocation>
        <location evidence="1">Cytoplasm</location>
    </subcellularLocation>
</comment>
<dbReference type="PANTHER" id="PTHR48111:SF35">
    <property type="entry name" value="TRANSCRIPTIONAL REGULATORY PROTEIN QSEB"/>
    <property type="match status" value="1"/>
</dbReference>
<dbReference type="Proteomes" id="UP000214610">
    <property type="component" value="Unassembled WGS sequence"/>
</dbReference>
<dbReference type="SMART" id="SM00448">
    <property type="entry name" value="REC"/>
    <property type="match status" value="1"/>
</dbReference>
<dbReference type="Gene3D" id="3.40.50.2300">
    <property type="match status" value="1"/>
</dbReference>
<feature type="domain" description="OmpR/PhoB-type" evidence="11">
    <location>
        <begin position="124"/>
        <end position="218"/>
    </location>
</feature>
<reference evidence="13" key="1">
    <citation type="submission" date="2017-05" db="EMBL/GenBank/DDBJ databases">
        <title>Improved OligoMM genomes.</title>
        <authorList>
            <person name="Garzetti D."/>
        </authorList>
    </citation>
    <scope>NUCLEOTIDE SEQUENCE [LARGE SCALE GENOMIC DNA]</scope>
    <source>
        <strain evidence="13">YL45</strain>
    </source>
</reference>
<dbReference type="FunFam" id="3.40.50.2300:FF:000002">
    <property type="entry name" value="DNA-binding response regulator PhoP"/>
    <property type="match status" value="1"/>
</dbReference>
<keyword evidence="4" id="KW-0902">Two-component regulatory system</keyword>
<dbReference type="InterPro" id="IPR001867">
    <property type="entry name" value="OmpR/PhoB-type_DNA-bd"/>
</dbReference>
<dbReference type="PROSITE" id="PS51755">
    <property type="entry name" value="OMPR_PHOB"/>
    <property type="match status" value="1"/>
</dbReference>
<evidence type="ECO:0000256" key="4">
    <source>
        <dbReference type="ARBA" id="ARBA00023012"/>
    </source>
</evidence>
<comment type="caution">
    <text evidence="12">The sequence shown here is derived from an EMBL/GenBank/DDBJ whole genome shotgun (WGS) entry which is preliminary data.</text>
</comment>
<evidence type="ECO:0000256" key="1">
    <source>
        <dbReference type="ARBA" id="ARBA00004496"/>
    </source>
</evidence>
<feature type="domain" description="Response regulatory" evidence="10">
    <location>
        <begin position="2"/>
        <end position="116"/>
    </location>
</feature>
<dbReference type="CDD" id="cd17624">
    <property type="entry name" value="REC_OmpR_PmrA-like"/>
    <property type="match status" value="1"/>
</dbReference>
<dbReference type="InterPro" id="IPR011006">
    <property type="entry name" value="CheY-like_superfamily"/>
</dbReference>
<dbReference type="InterPro" id="IPR001789">
    <property type="entry name" value="Sig_transdc_resp-reg_receiver"/>
</dbReference>
<keyword evidence="5" id="KW-0805">Transcription regulation</keyword>
<dbReference type="Pfam" id="PF00486">
    <property type="entry name" value="Trans_reg_C"/>
    <property type="match status" value="1"/>
</dbReference>
<dbReference type="CDD" id="cd00383">
    <property type="entry name" value="trans_reg_C"/>
    <property type="match status" value="1"/>
</dbReference>
<keyword evidence="2" id="KW-0963">Cytoplasm</keyword>
<name>A0A227KPC9_9BURK</name>
<keyword evidence="3 8" id="KW-0597">Phosphoprotein</keyword>
<dbReference type="Gene3D" id="6.10.250.690">
    <property type="match status" value="1"/>
</dbReference>
<dbReference type="GO" id="GO:0000976">
    <property type="term" value="F:transcription cis-regulatory region binding"/>
    <property type="evidence" value="ECO:0007669"/>
    <property type="project" value="TreeGrafter"/>
</dbReference>
<evidence type="ECO:0000313" key="12">
    <source>
        <dbReference type="EMBL" id="OXE50110.1"/>
    </source>
</evidence>
<dbReference type="EMBL" id="NHMP01000002">
    <property type="protein sequence ID" value="OXE50110.1"/>
    <property type="molecule type" value="Genomic_DNA"/>
</dbReference>
<accession>A0A227KPC9</accession>
<dbReference type="Gene3D" id="1.10.10.10">
    <property type="entry name" value="Winged helix-like DNA-binding domain superfamily/Winged helix DNA-binding domain"/>
    <property type="match status" value="1"/>
</dbReference>
<dbReference type="SMART" id="SM00862">
    <property type="entry name" value="Trans_reg_C"/>
    <property type="match status" value="1"/>
</dbReference>
<keyword evidence="6 9" id="KW-0238">DNA-binding</keyword>
<feature type="DNA-binding region" description="OmpR/PhoB-type" evidence="9">
    <location>
        <begin position="124"/>
        <end position="218"/>
    </location>
</feature>
<dbReference type="GO" id="GO:0005829">
    <property type="term" value="C:cytosol"/>
    <property type="evidence" value="ECO:0007669"/>
    <property type="project" value="TreeGrafter"/>
</dbReference>
<feature type="modified residue" description="4-aspartylphosphate" evidence="8">
    <location>
        <position position="51"/>
    </location>
</feature>
<dbReference type="InterPro" id="IPR039420">
    <property type="entry name" value="WalR-like"/>
</dbReference>
<evidence type="ECO:0000256" key="2">
    <source>
        <dbReference type="ARBA" id="ARBA00022490"/>
    </source>
</evidence>
<dbReference type="InterPro" id="IPR036388">
    <property type="entry name" value="WH-like_DNA-bd_sf"/>
</dbReference>
<evidence type="ECO:0000256" key="5">
    <source>
        <dbReference type="ARBA" id="ARBA00023015"/>
    </source>
</evidence>
<evidence type="ECO:0000256" key="6">
    <source>
        <dbReference type="ARBA" id="ARBA00023125"/>
    </source>
</evidence>
<evidence type="ECO:0000256" key="7">
    <source>
        <dbReference type="ARBA" id="ARBA00023163"/>
    </source>
</evidence>
<dbReference type="GO" id="GO:0000156">
    <property type="term" value="F:phosphorelay response regulator activity"/>
    <property type="evidence" value="ECO:0007669"/>
    <property type="project" value="TreeGrafter"/>
</dbReference>
<dbReference type="Pfam" id="PF00072">
    <property type="entry name" value="Response_reg"/>
    <property type="match status" value="1"/>
</dbReference>
<evidence type="ECO:0000256" key="8">
    <source>
        <dbReference type="PROSITE-ProRule" id="PRU00169"/>
    </source>
</evidence>
<sequence>MRVLLVEDDEMIGEAVVDGLKSEGYAVDWVKDGGSATIALDTTSFGIVILDLGLPGKDGLNVLKDMRRKKNHTPVLITTARDTVNDKIEGLDAGADDYLIKPYDLDELNARVRALLRRSAGRADPIIERGRLTINPTTREVLFDGQSIILSSKEYALLFALAERKGIVLSRAQLEEKLYNYDSLIGSNAIEVHIHHLRKKLSEDSIKTVRGVGYILET</sequence>
<dbReference type="PANTHER" id="PTHR48111">
    <property type="entry name" value="REGULATOR OF RPOS"/>
    <property type="match status" value="1"/>
</dbReference>
<dbReference type="SUPFAM" id="SSF52172">
    <property type="entry name" value="CheY-like"/>
    <property type="match status" value="1"/>
</dbReference>
<protein>
    <submittedName>
        <fullName evidence="12">DNA-binding response regulator</fullName>
    </submittedName>
</protein>
<dbReference type="GO" id="GO:0006355">
    <property type="term" value="P:regulation of DNA-templated transcription"/>
    <property type="evidence" value="ECO:0007669"/>
    <property type="project" value="InterPro"/>
</dbReference>
<evidence type="ECO:0000256" key="9">
    <source>
        <dbReference type="PROSITE-ProRule" id="PRU01091"/>
    </source>
</evidence>
<evidence type="ECO:0000259" key="11">
    <source>
        <dbReference type="PROSITE" id="PS51755"/>
    </source>
</evidence>
<dbReference type="PROSITE" id="PS50110">
    <property type="entry name" value="RESPONSE_REGULATORY"/>
    <property type="match status" value="1"/>
</dbReference>
<gene>
    <name evidence="12" type="ORF">ADH67_03640</name>
</gene>
<keyword evidence="13" id="KW-1185">Reference proteome</keyword>